<evidence type="ECO:0000256" key="1">
    <source>
        <dbReference type="SAM" id="MobiDB-lite"/>
    </source>
</evidence>
<proteinExistence type="predicted"/>
<dbReference type="Gene3D" id="1.20.1280.50">
    <property type="match status" value="1"/>
</dbReference>
<dbReference type="PANTHER" id="PTHR46407:SF21">
    <property type="entry name" value="F-BOX_KELCH-REPEAT PROTEIN SKIP20"/>
    <property type="match status" value="1"/>
</dbReference>
<organism evidence="3 4">
    <name type="scientific">Acorus calamus</name>
    <name type="common">Sweet flag</name>
    <dbReference type="NCBI Taxonomy" id="4465"/>
    <lineage>
        <taxon>Eukaryota</taxon>
        <taxon>Viridiplantae</taxon>
        <taxon>Streptophyta</taxon>
        <taxon>Embryophyta</taxon>
        <taxon>Tracheophyta</taxon>
        <taxon>Spermatophyta</taxon>
        <taxon>Magnoliopsida</taxon>
        <taxon>Liliopsida</taxon>
        <taxon>Acoraceae</taxon>
        <taxon>Acorus</taxon>
    </lineage>
</organism>
<feature type="region of interest" description="Disordered" evidence="1">
    <location>
        <begin position="72"/>
        <end position="100"/>
    </location>
</feature>
<feature type="domain" description="F-box" evidence="2">
    <location>
        <begin position="11"/>
        <end position="51"/>
    </location>
</feature>
<dbReference type="EMBL" id="JAUJYO010000004">
    <property type="protein sequence ID" value="KAK1319470.1"/>
    <property type="molecule type" value="Genomic_DNA"/>
</dbReference>
<dbReference type="CDD" id="cd22152">
    <property type="entry name" value="F-box_AtAFR-like"/>
    <property type="match status" value="1"/>
</dbReference>
<accession>A0AAV9F3I9</accession>
<dbReference type="GO" id="GO:0080037">
    <property type="term" value="P:negative regulation of cytokinin-activated signaling pathway"/>
    <property type="evidence" value="ECO:0007669"/>
    <property type="project" value="InterPro"/>
</dbReference>
<keyword evidence="4" id="KW-1185">Reference proteome</keyword>
<dbReference type="InterPro" id="IPR044595">
    <property type="entry name" value="KMD1-4"/>
</dbReference>
<reference evidence="3" key="2">
    <citation type="submission" date="2023-06" db="EMBL/GenBank/DDBJ databases">
        <authorList>
            <person name="Ma L."/>
            <person name="Liu K.-W."/>
            <person name="Li Z."/>
            <person name="Hsiao Y.-Y."/>
            <person name="Qi Y."/>
            <person name="Fu T."/>
            <person name="Tang G."/>
            <person name="Zhang D."/>
            <person name="Sun W.-H."/>
            <person name="Liu D.-K."/>
            <person name="Li Y."/>
            <person name="Chen G.-Z."/>
            <person name="Liu X.-D."/>
            <person name="Liao X.-Y."/>
            <person name="Jiang Y.-T."/>
            <person name="Yu X."/>
            <person name="Hao Y."/>
            <person name="Huang J."/>
            <person name="Zhao X.-W."/>
            <person name="Ke S."/>
            <person name="Chen Y.-Y."/>
            <person name="Wu W.-L."/>
            <person name="Hsu J.-L."/>
            <person name="Lin Y.-F."/>
            <person name="Huang M.-D."/>
            <person name="Li C.-Y."/>
            <person name="Huang L."/>
            <person name="Wang Z.-W."/>
            <person name="Zhao X."/>
            <person name="Zhong W.-Y."/>
            <person name="Peng D.-H."/>
            <person name="Ahmad S."/>
            <person name="Lan S."/>
            <person name="Zhang J.-S."/>
            <person name="Tsai W.-C."/>
            <person name="Van De Peer Y."/>
            <person name="Liu Z.-J."/>
        </authorList>
    </citation>
    <scope>NUCLEOTIDE SEQUENCE</scope>
    <source>
        <strain evidence="3">CP</strain>
        <tissue evidence="3">Leaves</tissue>
    </source>
</reference>
<dbReference type="Pfam" id="PF00646">
    <property type="entry name" value="F-box"/>
    <property type="match status" value="1"/>
</dbReference>
<dbReference type="InterPro" id="IPR015915">
    <property type="entry name" value="Kelch-typ_b-propeller"/>
</dbReference>
<evidence type="ECO:0000259" key="2">
    <source>
        <dbReference type="SMART" id="SM00256"/>
    </source>
</evidence>
<reference evidence="3" key="1">
    <citation type="journal article" date="2023" name="Nat. Commun.">
        <title>Diploid and tetraploid genomes of Acorus and the evolution of monocots.</title>
        <authorList>
            <person name="Ma L."/>
            <person name="Liu K.W."/>
            <person name="Li Z."/>
            <person name="Hsiao Y.Y."/>
            <person name="Qi Y."/>
            <person name="Fu T."/>
            <person name="Tang G.D."/>
            <person name="Zhang D."/>
            <person name="Sun W.H."/>
            <person name="Liu D.K."/>
            <person name="Li Y."/>
            <person name="Chen G.Z."/>
            <person name="Liu X.D."/>
            <person name="Liao X.Y."/>
            <person name="Jiang Y.T."/>
            <person name="Yu X."/>
            <person name="Hao Y."/>
            <person name="Huang J."/>
            <person name="Zhao X.W."/>
            <person name="Ke S."/>
            <person name="Chen Y.Y."/>
            <person name="Wu W.L."/>
            <person name="Hsu J.L."/>
            <person name="Lin Y.F."/>
            <person name="Huang M.D."/>
            <person name="Li C.Y."/>
            <person name="Huang L."/>
            <person name="Wang Z.W."/>
            <person name="Zhao X."/>
            <person name="Zhong W.Y."/>
            <person name="Peng D.H."/>
            <person name="Ahmad S."/>
            <person name="Lan S."/>
            <person name="Zhang J.S."/>
            <person name="Tsai W.C."/>
            <person name="Van de Peer Y."/>
            <person name="Liu Z.J."/>
        </authorList>
    </citation>
    <scope>NUCLEOTIDE SEQUENCE</scope>
    <source>
        <strain evidence="3">CP</strain>
    </source>
</reference>
<protein>
    <submittedName>
        <fullName evidence="3">F-box/kelch-repeat protein SKIP20</fullName>
    </submittedName>
</protein>
<evidence type="ECO:0000313" key="4">
    <source>
        <dbReference type="Proteomes" id="UP001180020"/>
    </source>
</evidence>
<dbReference type="GO" id="GO:0005829">
    <property type="term" value="C:cytosol"/>
    <property type="evidence" value="ECO:0007669"/>
    <property type="project" value="TreeGrafter"/>
</dbReference>
<dbReference type="InterPro" id="IPR006652">
    <property type="entry name" value="Kelch_1"/>
</dbReference>
<dbReference type="Gene3D" id="2.120.10.80">
    <property type="entry name" value="Kelch-type beta propeller"/>
    <property type="match status" value="1"/>
</dbReference>
<feature type="compositionally biased region" description="Low complexity" evidence="1">
    <location>
        <begin position="72"/>
        <end position="82"/>
    </location>
</feature>
<dbReference type="Proteomes" id="UP001180020">
    <property type="component" value="Unassembled WGS sequence"/>
</dbReference>
<dbReference type="InterPro" id="IPR001810">
    <property type="entry name" value="F-box_dom"/>
</dbReference>
<dbReference type="Pfam" id="PF01344">
    <property type="entry name" value="Kelch_1"/>
    <property type="match status" value="1"/>
</dbReference>
<comment type="caution">
    <text evidence="3">The sequence shown here is derived from an EMBL/GenBank/DDBJ whole genome shotgun (WGS) entry which is preliminary data.</text>
</comment>
<dbReference type="InterPro" id="IPR036047">
    <property type="entry name" value="F-box-like_dom_sf"/>
</dbReference>
<gene>
    <name evidence="3" type="primary">SKIP20</name>
    <name evidence="3" type="ORF">QJS10_CPB04g02019</name>
</gene>
<name>A0AAV9F3I9_ACOCL</name>
<dbReference type="SMART" id="SM00256">
    <property type="entry name" value="FBOX"/>
    <property type="match status" value="1"/>
</dbReference>
<evidence type="ECO:0000313" key="3">
    <source>
        <dbReference type="EMBL" id="KAK1319470.1"/>
    </source>
</evidence>
<dbReference type="SUPFAM" id="SSF117281">
    <property type="entry name" value="Kelch motif"/>
    <property type="match status" value="1"/>
</dbReference>
<dbReference type="SMART" id="SM00612">
    <property type="entry name" value="Kelch"/>
    <property type="match status" value="3"/>
</dbReference>
<dbReference type="GO" id="GO:2000762">
    <property type="term" value="P:regulation of phenylpropanoid metabolic process"/>
    <property type="evidence" value="ECO:0007669"/>
    <property type="project" value="InterPro"/>
</dbReference>
<sequence length="447" mass="49563">MVMEENLIPGLPDDIGMECLVRVPHRYHCHLRSVCRRWRDLLSLPLFYSLRDRSGTAEDLLFLIQATTTTTTTTTIGTSETMEPPPTPSSTSEATDEEWKNQHQEQQVVQRLCCFSPPVYGLTVYNATDGTWLKMAPPPPKFFFPTFCQCVSLPPARLILFGGWDPETLEPIPDVYVYDFVAGRGGGWRRGAPMSEARSFFACAVAVTSSNSVHVYVAGGHDSQKNALRSAEVYDVDADEWRALPPMSKERDECHGLIDDDSGRFWVLSGYPTDSQGQFGESAEFYDPTMGEWSSYGGTGSGEGRMWEFPASSPRSSCIALRTMSSLSPPLTTPDMPPSIWYIDCGGRSLKEYDRAEGRWKVVGAIPDGLRSSPCCTYLSSGTAGVHHHPNNHQRNTRIFVIGGSDGEQQQQRHRGWLLDVGSGKWAPLEVSSEFSGFVYSASALRL</sequence>
<dbReference type="AlphaFoldDB" id="A0AAV9F3I9"/>
<dbReference type="SUPFAM" id="SSF81383">
    <property type="entry name" value="F-box domain"/>
    <property type="match status" value="1"/>
</dbReference>
<dbReference type="PANTHER" id="PTHR46407">
    <property type="entry name" value="OS02G0208700 PROTEIN"/>
    <property type="match status" value="1"/>
</dbReference>